<dbReference type="Gene3D" id="2.40.50.1060">
    <property type="match status" value="1"/>
</dbReference>
<dbReference type="GO" id="GO:0006352">
    <property type="term" value="P:DNA-templated transcription initiation"/>
    <property type="evidence" value="ECO:0007669"/>
    <property type="project" value="InterPro"/>
</dbReference>
<dbReference type="PANTHER" id="PTHR12709:SF5">
    <property type="entry name" value="DNA-DIRECTED RNA POLYMERASE I SUBUNIT RPA43"/>
    <property type="match status" value="1"/>
</dbReference>
<gene>
    <name evidence="7" type="ORF">GGU10DRAFT_387249</name>
</gene>
<feature type="region of interest" description="Disordered" evidence="5">
    <location>
        <begin position="287"/>
        <end position="404"/>
    </location>
</feature>
<feature type="compositionally biased region" description="Basic and acidic residues" evidence="5">
    <location>
        <begin position="342"/>
        <end position="370"/>
    </location>
</feature>
<proteinExistence type="predicted"/>
<feature type="region of interest" description="Disordered" evidence="5">
    <location>
        <begin position="1"/>
        <end position="69"/>
    </location>
</feature>
<evidence type="ECO:0000256" key="5">
    <source>
        <dbReference type="SAM" id="MobiDB-lite"/>
    </source>
</evidence>
<dbReference type="EMBL" id="MU793334">
    <property type="protein sequence ID" value="KAJ3785682.1"/>
    <property type="molecule type" value="Genomic_DNA"/>
</dbReference>
<evidence type="ECO:0000256" key="2">
    <source>
        <dbReference type="ARBA" id="ARBA00022478"/>
    </source>
</evidence>
<feature type="compositionally biased region" description="Acidic residues" evidence="5">
    <location>
        <begin position="303"/>
        <end position="312"/>
    </location>
</feature>
<protein>
    <recommendedName>
        <fullName evidence="6">RPA43 OB domain-containing protein</fullName>
    </recommendedName>
</protein>
<dbReference type="InterPro" id="IPR036898">
    <property type="entry name" value="RNA_pol_Rpb7-like_N_sf"/>
</dbReference>
<keyword evidence="8" id="KW-1185">Reference proteome</keyword>
<feature type="compositionally biased region" description="Basic residues" evidence="5">
    <location>
        <begin position="1"/>
        <end position="15"/>
    </location>
</feature>
<evidence type="ECO:0000256" key="3">
    <source>
        <dbReference type="ARBA" id="ARBA00023163"/>
    </source>
</evidence>
<evidence type="ECO:0000256" key="1">
    <source>
        <dbReference type="ARBA" id="ARBA00004123"/>
    </source>
</evidence>
<accession>A0AA38KWA2</accession>
<feature type="domain" description="RPA43 OB" evidence="6">
    <location>
        <begin position="150"/>
        <end position="281"/>
    </location>
</feature>
<feature type="compositionally biased region" description="Basic residues" evidence="5">
    <location>
        <begin position="395"/>
        <end position="404"/>
    </location>
</feature>
<dbReference type="CDD" id="cd04328">
    <property type="entry name" value="RNAP_I_Rpa43_N"/>
    <property type="match status" value="1"/>
</dbReference>
<keyword evidence="3" id="KW-0804">Transcription</keyword>
<dbReference type="Pfam" id="PF17875">
    <property type="entry name" value="RPA43_OB"/>
    <property type="match status" value="1"/>
</dbReference>
<dbReference type="GO" id="GO:0005736">
    <property type="term" value="C:RNA polymerase I complex"/>
    <property type="evidence" value="ECO:0007669"/>
    <property type="project" value="TreeGrafter"/>
</dbReference>
<dbReference type="InterPro" id="IPR045113">
    <property type="entry name" value="Rpb7-like"/>
</dbReference>
<reference evidence="7" key="1">
    <citation type="submission" date="2022-08" db="EMBL/GenBank/DDBJ databases">
        <authorList>
            <consortium name="DOE Joint Genome Institute"/>
            <person name="Min B."/>
            <person name="Riley R."/>
            <person name="Sierra-Patev S."/>
            <person name="Naranjo-Ortiz M."/>
            <person name="Looney B."/>
            <person name="Konkel Z."/>
            <person name="Slot J.C."/>
            <person name="Sakamoto Y."/>
            <person name="Steenwyk J.L."/>
            <person name="Rokas A."/>
            <person name="Carro J."/>
            <person name="Camarero S."/>
            <person name="Ferreira P."/>
            <person name="Molpeceres G."/>
            <person name="Ruiz-Duenas F.J."/>
            <person name="Serrano A."/>
            <person name="Henrissat B."/>
            <person name="Drula E."/>
            <person name="Hughes K.W."/>
            <person name="Mata J.L."/>
            <person name="Ishikawa N.K."/>
            <person name="Vargas-Isla R."/>
            <person name="Ushijima S."/>
            <person name="Smith C.A."/>
            <person name="Ahrendt S."/>
            <person name="Andreopoulos W."/>
            <person name="He G."/>
            <person name="Labutti K."/>
            <person name="Lipzen A."/>
            <person name="Ng V."/>
            <person name="Sandor L."/>
            <person name="Barry K."/>
            <person name="Martinez A.T."/>
            <person name="Xiao Y."/>
            <person name="Gibbons J.G."/>
            <person name="Terashima K."/>
            <person name="Hibbett D.S."/>
            <person name="Grigoriev I.V."/>
        </authorList>
    </citation>
    <scope>NUCLEOTIDE SEQUENCE</scope>
    <source>
        <strain evidence="7">TFB10291</strain>
    </source>
</reference>
<dbReference type="GO" id="GO:0006362">
    <property type="term" value="P:transcription elongation by RNA polymerase I"/>
    <property type="evidence" value="ECO:0007669"/>
    <property type="project" value="TreeGrafter"/>
</dbReference>
<feature type="compositionally biased region" description="Basic and acidic residues" evidence="5">
    <location>
        <begin position="379"/>
        <end position="391"/>
    </location>
</feature>
<evidence type="ECO:0000313" key="8">
    <source>
        <dbReference type="Proteomes" id="UP001163798"/>
    </source>
</evidence>
<organism evidence="7 8">
    <name type="scientific">Lentinula aff. detonsa</name>
    <dbReference type="NCBI Taxonomy" id="2804958"/>
    <lineage>
        <taxon>Eukaryota</taxon>
        <taxon>Fungi</taxon>
        <taxon>Dikarya</taxon>
        <taxon>Basidiomycota</taxon>
        <taxon>Agaricomycotina</taxon>
        <taxon>Agaricomycetes</taxon>
        <taxon>Agaricomycetidae</taxon>
        <taxon>Agaricales</taxon>
        <taxon>Marasmiineae</taxon>
        <taxon>Omphalotaceae</taxon>
        <taxon>Lentinula</taxon>
    </lineage>
</organism>
<evidence type="ECO:0000259" key="6">
    <source>
        <dbReference type="Pfam" id="PF17875"/>
    </source>
</evidence>
<comment type="caution">
    <text evidence="7">The sequence shown here is derived from an EMBL/GenBank/DDBJ whole genome shotgun (WGS) entry which is preliminary data.</text>
</comment>
<name>A0AA38KWA2_9AGAR</name>
<dbReference type="InterPro" id="IPR041901">
    <property type="entry name" value="RNAP_I_Rpa43_N"/>
</dbReference>
<keyword evidence="4" id="KW-0539">Nucleus</keyword>
<comment type="subcellular location">
    <subcellularLocation>
        <location evidence="1">Nucleus</location>
    </subcellularLocation>
</comment>
<feature type="compositionally biased region" description="Acidic residues" evidence="5">
    <location>
        <begin position="324"/>
        <end position="340"/>
    </location>
</feature>
<dbReference type="Proteomes" id="UP001163798">
    <property type="component" value="Unassembled WGS sequence"/>
</dbReference>
<sequence length="404" mass="44813">MEVKTRKIPSSKKRKQTEQSQESPLASPKKKKAKQNAISHFPDDTSYVSSTQHEKNDRNTKGKGKGKGKETAFQVVQSSLVISVSPVFSSNPRAGIEELLDSMIMRYIPALDGVVLSHSNITFKEDTAAIQADCPFLVCKILFDATVWRPLVGMKLVGKISICSPDHISLLIHKTFNVSIPRHHIPTEEWEFEYGAAENDPEFGAGAEEVGTEMDERVGEGSGRWVHRVTASSIGGEDGYLELTVIGLLDPVRHFNANTSKTALLSLTVANEMLSLIGSLQRDPFSEAHIPSNSVRNGNGREEVDDEEEERDTVDAFLNGTDVNEGEGDSEEVVESDQDGFEALHKKQNDANVERSRQTAAEKGKQETEKKQKKKKKRKVEEVGGEIHVEQSQKMMKKRKKTGK</sequence>
<dbReference type="InterPro" id="IPR041178">
    <property type="entry name" value="RPA43_OB"/>
</dbReference>
<keyword evidence="2" id="KW-0240">DNA-directed RNA polymerase</keyword>
<dbReference type="PANTHER" id="PTHR12709">
    <property type="entry name" value="DNA-DIRECTED RNA POLYMERASE II, III"/>
    <property type="match status" value="1"/>
</dbReference>
<evidence type="ECO:0000256" key="4">
    <source>
        <dbReference type="ARBA" id="ARBA00023242"/>
    </source>
</evidence>
<dbReference type="AlphaFoldDB" id="A0AA38KWA2"/>
<dbReference type="Gene3D" id="3.30.1490.120">
    <property type="entry name" value="RNA polymerase Rpb7-like, N-terminal domain"/>
    <property type="match status" value="1"/>
</dbReference>
<evidence type="ECO:0000313" key="7">
    <source>
        <dbReference type="EMBL" id="KAJ3785682.1"/>
    </source>
</evidence>